<dbReference type="AlphaFoldDB" id="A0A914CWZ4"/>
<dbReference type="CDD" id="cd17039">
    <property type="entry name" value="Ubl_ubiquitin_like"/>
    <property type="match status" value="1"/>
</dbReference>
<protein>
    <submittedName>
        <fullName evidence="3">Ubiquitin-like domain-containing protein</fullName>
    </submittedName>
</protein>
<dbReference type="Pfam" id="PF00240">
    <property type="entry name" value="ubiquitin"/>
    <property type="match status" value="1"/>
</dbReference>
<organism evidence="2 3">
    <name type="scientific">Acrobeloides nanus</name>
    <dbReference type="NCBI Taxonomy" id="290746"/>
    <lineage>
        <taxon>Eukaryota</taxon>
        <taxon>Metazoa</taxon>
        <taxon>Ecdysozoa</taxon>
        <taxon>Nematoda</taxon>
        <taxon>Chromadorea</taxon>
        <taxon>Rhabditida</taxon>
        <taxon>Tylenchina</taxon>
        <taxon>Cephalobomorpha</taxon>
        <taxon>Cephaloboidea</taxon>
        <taxon>Cephalobidae</taxon>
        <taxon>Acrobeloides</taxon>
    </lineage>
</organism>
<evidence type="ECO:0000313" key="3">
    <source>
        <dbReference type="WBParaSite" id="ACRNAN_scaffold15782.g9537.t1"/>
    </source>
</evidence>
<dbReference type="WBParaSite" id="ACRNAN_scaffold15782.g9537.t1">
    <property type="protein sequence ID" value="ACRNAN_scaffold15782.g9537.t1"/>
    <property type="gene ID" value="ACRNAN_scaffold15782.g9537"/>
</dbReference>
<dbReference type="PROSITE" id="PS50053">
    <property type="entry name" value="UBIQUITIN_2"/>
    <property type="match status" value="1"/>
</dbReference>
<feature type="domain" description="Ubiquitin-like" evidence="1">
    <location>
        <begin position="3"/>
        <end position="75"/>
    </location>
</feature>
<keyword evidence="2" id="KW-1185">Reference proteome</keyword>
<dbReference type="SUPFAM" id="SSF54236">
    <property type="entry name" value="Ubiquitin-like"/>
    <property type="match status" value="1"/>
</dbReference>
<dbReference type="Proteomes" id="UP000887540">
    <property type="component" value="Unplaced"/>
</dbReference>
<evidence type="ECO:0000313" key="2">
    <source>
        <dbReference type="Proteomes" id="UP000887540"/>
    </source>
</evidence>
<accession>A0A914CWZ4</accession>
<reference evidence="3" key="1">
    <citation type="submission" date="2022-11" db="UniProtKB">
        <authorList>
            <consortium name="WormBaseParasite"/>
        </authorList>
    </citation>
    <scope>IDENTIFICATION</scope>
</reference>
<proteinExistence type="predicted"/>
<dbReference type="InterPro" id="IPR029071">
    <property type="entry name" value="Ubiquitin-like_domsf"/>
</dbReference>
<dbReference type="InterPro" id="IPR000626">
    <property type="entry name" value="Ubiquitin-like_dom"/>
</dbReference>
<name>A0A914CWZ4_9BILA</name>
<dbReference type="Gene3D" id="3.10.20.90">
    <property type="entry name" value="Phosphatidylinositol 3-kinase Catalytic Subunit, Chain A, domain 1"/>
    <property type="match status" value="1"/>
</dbReference>
<evidence type="ECO:0000259" key="1">
    <source>
        <dbReference type="PROSITE" id="PS50053"/>
    </source>
</evidence>
<sequence length="75" mass="8590">MKLAIDLQDHEGISHDKIVWTLDDKATVDQLMDKIESVFKIDKDRQRLFFKGSQLLFGTLQKAGIENEDTVVLVT</sequence>